<gene>
    <name evidence="1" type="ORF">LEP1GSC199_1618</name>
</gene>
<sequence length="70" mass="7682">MNINKAVDKAFESKSLKEIADSPVSALQGLSEGDSELLLKAFNVKTIRDLANLNYVKWAQAIVTLSDTEQ</sequence>
<dbReference type="RefSeq" id="WP_002979328.1">
    <property type="nucleotide sequence ID" value="NZ_AOGY02000029.1"/>
</dbReference>
<reference evidence="1 2" key="1">
    <citation type="submission" date="2013-03" db="EMBL/GenBank/DDBJ databases">
        <authorList>
            <person name="Harkins D.M."/>
            <person name="Durkin A.S."/>
            <person name="Brinkac L.M."/>
            <person name="Haft D.H."/>
            <person name="Selengut J.D."/>
            <person name="Sanka R."/>
            <person name="DePew J."/>
            <person name="Purushe J."/>
            <person name="Galloway R.L."/>
            <person name="Vinetz J.M."/>
            <person name="Sutton G.G."/>
            <person name="Nierman W.C."/>
            <person name="Fouts D.E."/>
        </authorList>
    </citation>
    <scope>NUCLEOTIDE SEQUENCE [LARGE SCALE GENOMIC DNA]</scope>
    <source>
        <strain evidence="1 2">Waz Holland</strain>
    </source>
</reference>
<dbReference type="Proteomes" id="UP000012227">
    <property type="component" value="Unassembled WGS sequence"/>
</dbReference>
<dbReference type="EMBL" id="AOGY02000029">
    <property type="protein sequence ID" value="EMY70603.1"/>
    <property type="molecule type" value="Genomic_DNA"/>
</dbReference>
<dbReference type="AlphaFoldDB" id="N1W6K8"/>
<organism evidence="1 2">
    <name type="scientific">Leptospira vanthielii serovar Holland str. Waz Holland = ATCC 700522</name>
    <dbReference type="NCBI Taxonomy" id="1218591"/>
    <lineage>
        <taxon>Bacteria</taxon>
        <taxon>Pseudomonadati</taxon>
        <taxon>Spirochaetota</taxon>
        <taxon>Spirochaetia</taxon>
        <taxon>Leptospirales</taxon>
        <taxon>Leptospiraceae</taxon>
        <taxon>Leptospira</taxon>
    </lineage>
</organism>
<evidence type="ECO:0000313" key="2">
    <source>
        <dbReference type="Proteomes" id="UP000012227"/>
    </source>
</evidence>
<protein>
    <submittedName>
        <fullName evidence="1">Uncharacterized protein</fullName>
    </submittedName>
</protein>
<comment type="caution">
    <text evidence="1">The sequence shown here is derived from an EMBL/GenBank/DDBJ whole genome shotgun (WGS) entry which is preliminary data.</text>
</comment>
<dbReference type="STRING" id="1218591.LEP1GSC199_1618"/>
<accession>N1W6K8</accession>
<proteinExistence type="predicted"/>
<name>N1W6K8_9LEPT</name>
<evidence type="ECO:0000313" key="1">
    <source>
        <dbReference type="EMBL" id="EMY70603.1"/>
    </source>
</evidence>